<evidence type="ECO:0000256" key="1">
    <source>
        <dbReference type="SAM" id="MobiDB-lite"/>
    </source>
</evidence>
<reference evidence="3 4" key="1">
    <citation type="submission" date="2008-07" db="EMBL/GenBank/DDBJ databases">
        <authorList>
            <person name="El-Sayed N."/>
            <person name="Caler E."/>
            <person name="Inman J."/>
            <person name="Amedeo P."/>
            <person name="Hass B."/>
            <person name="Wortman J."/>
        </authorList>
    </citation>
    <scope>NUCLEOTIDE SEQUENCE [LARGE SCALE GENOMIC DNA]</scope>
    <source>
        <strain evidence="4">ATCC 50983 / TXsc</strain>
    </source>
</reference>
<dbReference type="AlphaFoldDB" id="C5KT86"/>
<feature type="domain" description="ELMO" evidence="2">
    <location>
        <begin position="437"/>
        <end position="590"/>
    </location>
</feature>
<keyword evidence="4" id="KW-1185">Reference proteome</keyword>
<accession>C5KT86</accession>
<dbReference type="InterPro" id="IPR050868">
    <property type="entry name" value="ELMO_domain-containing"/>
</dbReference>
<dbReference type="PANTHER" id="PTHR12771:SF2">
    <property type="entry name" value="ELMO DOMAIN-CONTAINING PROTEIN 3"/>
    <property type="match status" value="1"/>
</dbReference>
<evidence type="ECO:0000259" key="2">
    <source>
        <dbReference type="PROSITE" id="PS51335"/>
    </source>
</evidence>
<feature type="region of interest" description="Disordered" evidence="1">
    <location>
        <begin position="1"/>
        <end position="31"/>
    </location>
</feature>
<evidence type="ECO:0000313" key="3">
    <source>
        <dbReference type="EMBL" id="EER12436.1"/>
    </source>
</evidence>
<dbReference type="RefSeq" id="XP_002780641.1">
    <property type="nucleotide sequence ID" value="XM_002780595.1"/>
</dbReference>
<dbReference type="PANTHER" id="PTHR12771">
    <property type="entry name" value="ENGULFMENT AND CELL MOTILITY"/>
    <property type="match status" value="1"/>
</dbReference>
<feature type="region of interest" description="Disordered" evidence="1">
    <location>
        <begin position="241"/>
        <end position="264"/>
    </location>
</feature>
<dbReference type="GeneID" id="9057635"/>
<evidence type="ECO:0000313" key="4">
    <source>
        <dbReference type="Proteomes" id="UP000007800"/>
    </source>
</evidence>
<dbReference type="OrthoDB" id="449556at2759"/>
<proteinExistence type="predicted"/>
<organism evidence="4">
    <name type="scientific">Perkinsus marinus (strain ATCC 50983 / TXsc)</name>
    <dbReference type="NCBI Taxonomy" id="423536"/>
    <lineage>
        <taxon>Eukaryota</taxon>
        <taxon>Sar</taxon>
        <taxon>Alveolata</taxon>
        <taxon>Perkinsozoa</taxon>
        <taxon>Perkinsea</taxon>
        <taxon>Perkinsida</taxon>
        <taxon>Perkinsidae</taxon>
        <taxon>Perkinsus</taxon>
    </lineage>
</organism>
<dbReference type="Pfam" id="PF04727">
    <property type="entry name" value="ELMO_CED12"/>
    <property type="match status" value="1"/>
</dbReference>
<dbReference type="EMBL" id="GG676168">
    <property type="protein sequence ID" value="EER12436.1"/>
    <property type="molecule type" value="Genomic_DNA"/>
</dbReference>
<protein>
    <submittedName>
        <fullName evidence="3">Engulfment and cell motility, putative</fullName>
    </submittedName>
</protein>
<sequence length="663" mass="72068">MSDPDEVYDTTGPRGGADGDDNDDSSFGGKWRAFADIGPALTDHSDASEGRPWAEARVRVGQQSREGSMSAADALDQELGELLNEISEPVGHGPPTVVTYNTALPNLALQRVEPECSYEDMAEAAALYVQQLTRRSMAETTGEATAGYFPTEYVDEYAEEKEVQGVTYVEVGGDGGEAQEVLIEADDAEERLGQDLAGLGGTLEAVSETDEWLEATVEGGEGGGHGEFEDAWELADDEATAMDETTGSEESHSEGGSIHKVEEASGAKGGALRGVVVGNDRSGVGEDKDDLEANEEMAKAGEEVIAEDDIDVMMIWEAVEAESKRRIEADSTAPLAEVVPVVDITAKDAFEWVRANEGSIVTSEALSEVVDGYMPSLPAAGHRSLAASLTCCTTAGMALQGQTVGNPAVGIGRDLAREKELLLCLTRVHYDPHDNGMHRSIIQSVWRKLTGSEQDCEDVGEHWTVIGFQGTNPATDLNRFGGILNVIHMLYLCCTFPTLSIAMYEASLKAASDFPFACASIKYTKLAMDVFRLGRLSRRCNEEGMVMEVVAHFYAACFWLHCRLWVAQGRTIVDFDRTFKEVQKRATAGPERLMRDFDGHREDEALGEEQDVTRHTWDGVEEDIAFADIGAQSPSKDRFGRLGAMVKSWQISKRLRRYAKGLQ</sequence>
<dbReference type="PROSITE" id="PS51335">
    <property type="entry name" value="ELMO"/>
    <property type="match status" value="1"/>
</dbReference>
<dbReference type="InterPro" id="IPR006816">
    <property type="entry name" value="ELMO_dom"/>
</dbReference>
<name>C5KT86_PERM5</name>
<dbReference type="Proteomes" id="UP000007800">
    <property type="component" value="Unassembled WGS sequence"/>
</dbReference>
<dbReference type="OMA" id="AKVEEMW"/>
<gene>
    <name evidence="3" type="ORF">Pmar_PMAR001234</name>
</gene>
<dbReference type="InParanoid" id="C5KT86"/>
<feature type="compositionally biased region" description="Basic and acidic residues" evidence="1">
    <location>
        <begin position="249"/>
        <end position="264"/>
    </location>
</feature>